<dbReference type="RefSeq" id="WP_204400972.1">
    <property type="nucleotide sequence ID" value="NZ_JAFBEE010000005.1"/>
</dbReference>
<sequence length="174" mass="19500">MKKILSIFLCCLLVFVFATGCRPAERPVPQDPMDPNRPMAPDQRVEEVNPYDPNVRAPREEIGQDLNIRADRIVNEIVKLNEVKSATVVITDKTALVGVNLKENIDGEMTTESKKKIENVVRRTDSEIDRVSVSADPEIFDSIENIVRETGRGRPLSSFGDEIEDIVRRITPGA</sequence>
<dbReference type="PROSITE" id="PS51257">
    <property type="entry name" value="PROKAR_LIPOPROTEIN"/>
    <property type="match status" value="1"/>
</dbReference>
<evidence type="ECO:0000256" key="1">
    <source>
        <dbReference type="SAM" id="MobiDB-lite"/>
    </source>
</evidence>
<evidence type="ECO:0000313" key="3">
    <source>
        <dbReference type="EMBL" id="MBM7614602.1"/>
    </source>
</evidence>
<feature type="chain" id="PRO_5047368056" evidence="2">
    <location>
        <begin position="21"/>
        <end position="174"/>
    </location>
</feature>
<feature type="signal peptide" evidence="2">
    <location>
        <begin position="1"/>
        <end position="20"/>
    </location>
</feature>
<evidence type="ECO:0000256" key="2">
    <source>
        <dbReference type="SAM" id="SignalP"/>
    </source>
</evidence>
<dbReference type="InterPro" id="IPR014247">
    <property type="entry name" value="Spore_lipoprot_YhcN/YlaJ"/>
</dbReference>
<comment type="caution">
    <text evidence="3">The sequence shown here is derived from an EMBL/GenBank/DDBJ whole genome shotgun (WGS) entry which is preliminary data.</text>
</comment>
<evidence type="ECO:0000313" key="4">
    <source>
        <dbReference type="Proteomes" id="UP001314796"/>
    </source>
</evidence>
<proteinExistence type="predicted"/>
<dbReference type="EMBL" id="JAFBEE010000005">
    <property type="protein sequence ID" value="MBM7614602.1"/>
    <property type="molecule type" value="Genomic_DNA"/>
</dbReference>
<protein>
    <submittedName>
        <fullName evidence="3">YhcN/YlaJ family sporulation lipoprotein</fullName>
    </submittedName>
</protein>
<accession>A0ABS2NNU0</accession>
<keyword evidence="2" id="KW-0732">Signal</keyword>
<reference evidence="3 4" key="1">
    <citation type="submission" date="2021-01" db="EMBL/GenBank/DDBJ databases">
        <title>Genomic Encyclopedia of Type Strains, Phase IV (KMG-IV): sequencing the most valuable type-strain genomes for metagenomic binning, comparative biology and taxonomic classification.</title>
        <authorList>
            <person name="Goeker M."/>
        </authorList>
    </citation>
    <scope>NUCLEOTIDE SEQUENCE [LARGE SCALE GENOMIC DNA]</scope>
    <source>
        <strain evidence="3 4">DSM 25890</strain>
    </source>
</reference>
<keyword evidence="3" id="KW-0449">Lipoprotein</keyword>
<dbReference type="NCBIfam" id="TIGR02898">
    <property type="entry name" value="spore_YhcN_YlaJ"/>
    <property type="match status" value="1"/>
</dbReference>
<gene>
    <name evidence="3" type="ORF">JOC73_001114</name>
</gene>
<organism evidence="3 4">
    <name type="scientific">Alkaliphilus hydrothermalis</name>
    <dbReference type="NCBI Taxonomy" id="1482730"/>
    <lineage>
        <taxon>Bacteria</taxon>
        <taxon>Bacillati</taxon>
        <taxon>Bacillota</taxon>
        <taxon>Clostridia</taxon>
        <taxon>Peptostreptococcales</taxon>
        <taxon>Natronincolaceae</taxon>
        <taxon>Alkaliphilus</taxon>
    </lineage>
</organism>
<dbReference type="InterPro" id="IPR019076">
    <property type="entry name" value="Spore_lipoprot_YhcN/YlaJ-like"/>
</dbReference>
<name>A0ABS2NNU0_9FIRM</name>
<dbReference type="Proteomes" id="UP001314796">
    <property type="component" value="Unassembled WGS sequence"/>
</dbReference>
<dbReference type="Pfam" id="PF09580">
    <property type="entry name" value="Spore_YhcN_YlaJ"/>
    <property type="match status" value="1"/>
</dbReference>
<feature type="region of interest" description="Disordered" evidence="1">
    <location>
        <begin position="25"/>
        <end position="44"/>
    </location>
</feature>
<keyword evidence="4" id="KW-1185">Reference proteome</keyword>